<keyword evidence="6 8" id="KW-0560">Oxidoreductase</keyword>
<comment type="subcellular location">
    <subcellularLocation>
        <location evidence="2">Peroxisome matrix</location>
    </subcellularLocation>
</comment>
<evidence type="ECO:0000256" key="6">
    <source>
        <dbReference type="ARBA" id="ARBA00023002"/>
    </source>
</evidence>
<dbReference type="GO" id="GO:0005782">
    <property type="term" value="C:peroxisomal matrix"/>
    <property type="evidence" value="ECO:0007669"/>
    <property type="project" value="UniProtKB-SubCell"/>
</dbReference>
<keyword evidence="4" id="KW-0285">Flavoprotein</keyword>
<dbReference type="EMBL" id="CAJPWZ010003207">
    <property type="protein sequence ID" value="CAG2254046.1"/>
    <property type="molecule type" value="Genomic_DNA"/>
</dbReference>
<evidence type="ECO:0000256" key="2">
    <source>
        <dbReference type="ARBA" id="ARBA00004253"/>
    </source>
</evidence>
<dbReference type="PANTHER" id="PTHR11530">
    <property type="entry name" value="D-AMINO ACID OXIDASE"/>
    <property type="match status" value="1"/>
</dbReference>
<dbReference type="Proteomes" id="UP000683360">
    <property type="component" value="Unassembled WGS sequence"/>
</dbReference>
<dbReference type="InterPro" id="IPR006076">
    <property type="entry name" value="FAD-dep_OxRdtase"/>
</dbReference>
<evidence type="ECO:0000313" key="8">
    <source>
        <dbReference type="EMBL" id="CAG2254046.1"/>
    </source>
</evidence>
<dbReference type="AlphaFoldDB" id="A0A8S3V8F7"/>
<dbReference type="InterPro" id="IPR023209">
    <property type="entry name" value="DAO"/>
</dbReference>
<keyword evidence="5" id="KW-0274">FAD</keyword>
<dbReference type="SUPFAM" id="SSF54373">
    <property type="entry name" value="FAD-linked reductases, C-terminal domain"/>
    <property type="match status" value="1"/>
</dbReference>
<dbReference type="OrthoDB" id="2015447at2759"/>
<sequence>MLTGDQFRLMFNTGRQINKEHKHGTNNKMYCFNKISVREDASLDNLDLTLVNCLLICTCTPALVKDTIARSSILDWCKNIKDSRNEIFHLANSKCLPTEEFRRKWTKIEGAVCGLARLVGSQYSDQIKKELTTLKAKDVTNCQKELKEILIQCKQDINLLLHQQHEKSFNDKLKTVGIKKLEDISHQWTTIYNREKICAKAGEININIVDTTYIKEDAVKENKRVEVLLRVQTPEEWDEDTIIETIRRMCDKINKGGNIIIKETTLEQFMLCNIDTGQSDTVNVSIESINEIQSHVPADVELLFMKSLTVQKRQNAFFTSCAVWSDNHYIFIDSNNMCLILSNHKTGDTEEIELRNKPFSMAIIDSNNVAISFPEKQEIAILNLSTISKHGPTKFKKVCNYPVMSKQRVCVVGAGIIGLSSAVRIQENVPGVDITIIADTFSPNTCSDGSGGFWEPFLLPEESLAQSNKWCKDTWDYLMSLVKSPTAAALGVHTVSGYNFTGVNIPKDPPWKDQVLGYRRLSSKEIKLHPDNRDGVFYTTMMINVKKYLPWLMRQFRIKNGKVINRKINSLEEVMADYDLVVNCTGIGAYDLGDSSVYPVRGQVIRVKAPWVKHFYFDKDLSETGNKLYIFPGKDFVVLGGTSQRGNWSTDVTVSDRKRILDGCSRLIPSLQEAEVLEEWTGLRPSRPTIRLEKEDVCFNGRTVTIIHNYGHAGSGITLFWGCAKVATDFAMESYRLNQQSKL</sequence>
<dbReference type="PANTHER" id="PTHR11530:SF11">
    <property type="entry name" value="D-ASPARTATE OXIDASE"/>
    <property type="match status" value="1"/>
</dbReference>
<dbReference type="Gene3D" id="3.40.50.720">
    <property type="entry name" value="NAD(P)-binding Rossmann-like Domain"/>
    <property type="match status" value="1"/>
</dbReference>
<evidence type="ECO:0000256" key="1">
    <source>
        <dbReference type="ARBA" id="ARBA00001974"/>
    </source>
</evidence>
<comment type="similarity">
    <text evidence="3">Belongs to the DAMOX/DASOX family.</text>
</comment>
<comment type="cofactor">
    <cofactor evidence="1">
        <name>FAD</name>
        <dbReference type="ChEBI" id="CHEBI:57692"/>
    </cofactor>
</comment>
<dbReference type="InterPro" id="IPR006181">
    <property type="entry name" value="D-amino_acid_oxidase_CS"/>
</dbReference>
<feature type="domain" description="FAD dependent oxidoreductase" evidence="7">
    <location>
        <begin position="408"/>
        <end position="729"/>
    </location>
</feature>
<dbReference type="GO" id="GO:0071949">
    <property type="term" value="F:FAD binding"/>
    <property type="evidence" value="ECO:0007669"/>
    <property type="project" value="InterPro"/>
</dbReference>
<comment type="caution">
    <text evidence="8">The sequence shown here is derived from an EMBL/GenBank/DDBJ whole genome shotgun (WGS) entry which is preliminary data.</text>
</comment>
<evidence type="ECO:0000259" key="7">
    <source>
        <dbReference type="Pfam" id="PF01266"/>
    </source>
</evidence>
<protein>
    <submittedName>
        <fullName evidence="8">DAO</fullName>
        <ecNumber evidence="8">1.4.3.3</ecNumber>
    </submittedName>
</protein>
<dbReference type="Pfam" id="PF01266">
    <property type="entry name" value="DAO"/>
    <property type="match status" value="1"/>
</dbReference>
<gene>
    <name evidence="8" type="ORF">MEDL_65537</name>
</gene>
<evidence type="ECO:0000256" key="4">
    <source>
        <dbReference type="ARBA" id="ARBA00022630"/>
    </source>
</evidence>
<reference evidence="8" key="1">
    <citation type="submission" date="2021-03" db="EMBL/GenBank/DDBJ databases">
        <authorList>
            <person name="Bekaert M."/>
        </authorList>
    </citation>
    <scope>NUCLEOTIDE SEQUENCE</scope>
</reference>
<evidence type="ECO:0000256" key="3">
    <source>
        <dbReference type="ARBA" id="ARBA00006730"/>
    </source>
</evidence>
<proteinExistence type="inferred from homology"/>
<evidence type="ECO:0000256" key="5">
    <source>
        <dbReference type="ARBA" id="ARBA00022827"/>
    </source>
</evidence>
<dbReference type="GO" id="GO:0019478">
    <property type="term" value="P:D-amino acid catabolic process"/>
    <property type="evidence" value="ECO:0007669"/>
    <property type="project" value="TreeGrafter"/>
</dbReference>
<evidence type="ECO:0000313" key="9">
    <source>
        <dbReference type="Proteomes" id="UP000683360"/>
    </source>
</evidence>
<organism evidence="8 9">
    <name type="scientific">Mytilus edulis</name>
    <name type="common">Blue mussel</name>
    <dbReference type="NCBI Taxonomy" id="6550"/>
    <lineage>
        <taxon>Eukaryota</taxon>
        <taxon>Metazoa</taxon>
        <taxon>Spiralia</taxon>
        <taxon>Lophotrochozoa</taxon>
        <taxon>Mollusca</taxon>
        <taxon>Bivalvia</taxon>
        <taxon>Autobranchia</taxon>
        <taxon>Pteriomorphia</taxon>
        <taxon>Mytilida</taxon>
        <taxon>Mytiloidea</taxon>
        <taxon>Mytilidae</taxon>
        <taxon>Mytilinae</taxon>
        <taxon>Mytilus</taxon>
    </lineage>
</organism>
<accession>A0A8S3V8F7</accession>
<dbReference type="EC" id="1.4.3.3" evidence="8"/>
<dbReference type="Gene3D" id="3.30.9.10">
    <property type="entry name" value="D-Amino Acid Oxidase, subunit A, domain 2"/>
    <property type="match status" value="1"/>
</dbReference>
<dbReference type="PROSITE" id="PS00677">
    <property type="entry name" value="DAO"/>
    <property type="match status" value="1"/>
</dbReference>
<name>A0A8S3V8F7_MYTED</name>
<keyword evidence="9" id="KW-1185">Reference proteome</keyword>
<dbReference type="SUPFAM" id="SSF51971">
    <property type="entry name" value="Nucleotide-binding domain"/>
    <property type="match status" value="1"/>
</dbReference>
<dbReference type="GO" id="GO:0003884">
    <property type="term" value="F:D-amino-acid oxidase activity"/>
    <property type="evidence" value="ECO:0007669"/>
    <property type="project" value="UniProtKB-EC"/>
</dbReference>